<dbReference type="AlphaFoldDB" id="A0AAP0BAL7"/>
<reference evidence="1 2" key="1">
    <citation type="journal article" date="2022" name="Nat. Plants">
        <title>Genomes of leafy and leafless Platanthera orchids illuminate the evolution of mycoheterotrophy.</title>
        <authorList>
            <person name="Li M.H."/>
            <person name="Liu K.W."/>
            <person name="Li Z."/>
            <person name="Lu H.C."/>
            <person name="Ye Q.L."/>
            <person name="Zhang D."/>
            <person name="Wang J.Y."/>
            <person name="Li Y.F."/>
            <person name="Zhong Z.M."/>
            <person name="Liu X."/>
            <person name="Yu X."/>
            <person name="Liu D.K."/>
            <person name="Tu X.D."/>
            <person name="Liu B."/>
            <person name="Hao Y."/>
            <person name="Liao X.Y."/>
            <person name="Jiang Y.T."/>
            <person name="Sun W.H."/>
            <person name="Chen J."/>
            <person name="Chen Y.Q."/>
            <person name="Ai Y."/>
            <person name="Zhai J.W."/>
            <person name="Wu S.S."/>
            <person name="Zhou Z."/>
            <person name="Hsiao Y.Y."/>
            <person name="Wu W.L."/>
            <person name="Chen Y.Y."/>
            <person name="Lin Y.F."/>
            <person name="Hsu J.L."/>
            <person name="Li C.Y."/>
            <person name="Wang Z.W."/>
            <person name="Zhao X."/>
            <person name="Zhong W.Y."/>
            <person name="Ma X.K."/>
            <person name="Ma L."/>
            <person name="Huang J."/>
            <person name="Chen G.Z."/>
            <person name="Huang M.Z."/>
            <person name="Huang L."/>
            <person name="Peng D.H."/>
            <person name="Luo Y.B."/>
            <person name="Zou S.Q."/>
            <person name="Chen S.P."/>
            <person name="Lan S."/>
            <person name="Tsai W.C."/>
            <person name="Van de Peer Y."/>
            <person name="Liu Z.J."/>
        </authorList>
    </citation>
    <scope>NUCLEOTIDE SEQUENCE [LARGE SCALE GENOMIC DNA]</scope>
    <source>
        <strain evidence="1">Lor287</strain>
    </source>
</reference>
<evidence type="ECO:0000313" key="1">
    <source>
        <dbReference type="EMBL" id="KAK8934605.1"/>
    </source>
</evidence>
<dbReference type="EMBL" id="JBBWWQ010000012">
    <property type="protein sequence ID" value="KAK8934605.1"/>
    <property type="molecule type" value="Genomic_DNA"/>
</dbReference>
<dbReference type="Proteomes" id="UP001418222">
    <property type="component" value="Unassembled WGS sequence"/>
</dbReference>
<comment type="caution">
    <text evidence="1">The sequence shown here is derived from an EMBL/GenBank/DDBJ whole genome shotgun (WGS) entry which is preliminary data.</text>
</comment>
<gene>
    <name evidence="1" type="ORF">KSP39_PZI014309</name>
</gene>
<evidence type="ECO:0000313" key="2">
    <source>
        <dbReference type="Proteomes" id="UP001418222"/>
    </source>
</evidence>
<organism evidence="1 2">
    <name type="scientific">Platanthera zijinensis</name>
    <dbReference type="NCBI Taxonomy" id="2320716"/>
    <lineage>
        <taxon>Eukaryota</taxon>
        <taxon>Viridiplantae</taxon>
        <taxon>Streptophyta</taxon>
        <taxon>Embryophyta</taxon>
        <taxon>Tracheophyta</taxon>
        <taxon>Spermatophyta</taxon>
        <taxon>Magnoliopsida</taxon>
        <taxon>Liliopsida</taxon>
        <taxon>Asparagales</taxon>
        <taxon>Orchidaceae</taxon>
        <taxon>Orchidoideae</taxon>
        <taxon>Orchideae</taxon>
        <taxon>Orchidinae</taxon>
        <taxon>Platanthera</taxon>
    </lineage>
</organism>
<name>A0AAP0BAL7_9ASPA</name>
<keyword evidence="2" id="KW-1185">Reference proteome</keyword>
<accession>A0AAP0BAL7</accession>
<protein>
    <submittedName>
        <fullName evidence="1">Uncharacterized protein</fullName>
    </submittedName>
</protein>
<sequence>MGDERRDLLMGSRTAGGRRDRWKTRSVLAGSKTVLAIGPDLDQNGGMDLLWNKCEISLGAHEIMRAPPNINFLSTIGSNLKIHKHYCCSSKEKLKDQTFLIRKTNDSEMKILIQTTGLEKPAGYSPCMDLTIQIYRRNPELLLGNDSG</sequence>
<proteinExistence type="predicted"/>